<protein>
    <submittedName>
        <fullName evidence="2">Uncharacterized protein</fullName>
    </submittedName>
</protein>
<accession>A0A345ULK4</accession>
<evidence type="ECO:0000313" key="3">
    <source>
        <dbReference type="Proteomes" id="UP000254808"/>
    </source>
</evidence>
<keyword evidence="1" id="KW-0472">Membrane</keyword>
<dbReference type="AlphaFoldDB" id="A0A345ULK4"/>
<evidence type="ECO:0000313" key="2">
    <source>
        <dbReference type="EMBL" id="AXJ01356.1"/>
    </source>
</evidence>
<name>A0A345ULK4_9BACT</name>
<gene>
    <name evidence="2" type="ORF">CYPRO_2107</name>
</gene>
<proteinExistence type="predicted"/>
<keyword evidence="1" id="KW-1133">Transmembrane helix</keyword>
<sequence length="69" mass="8118">MLGPLIGRRKAHKRFEYKPRYYDEKKDRAKKVGHQIRFESKSSRGQVRSVLLYAALLFGLFFIFLQLGG</sequence>
<evidence type="ECO:0000256" key="1">
    <source>
        <dbReference type="SAM" id="Phobius"/>
    </source>
</evidence>
<dbReference type="EMBL" id="CP027806">
    <property type="protein sequence ID" value="AXJ01356.1"/>
    <property type="molecule type" value="Genomic_DNA"/>
</dbReference>
<dbReference type="KEGG" id="cprv:CYPRO_2107"/>
<keyword evidence="3" id="KW-1185">Reference proteome</keyword>
<dbReference type="RefSeq" id="WP_114984554.1">
    <property type="nucleotide sequence ID" value="NZ_CP027806.1"/>
</dbReference>
<feature type="transmembrane region" description="Helical" evidence="1">
    <location>
        <begin position="50"/>
        <end position="68"/>
    </location>
</feature>
<keyword evidence="1" id="KW-0812">Transmembrane</keyword>
<dbReference type="OrthoDB" id="1525142at2"/>
<organism evidence="2 3">
    <name type="scientific">Cyclonatronum proteinivorum</name>
    <dbReference type="NCBI Taxonomy" id="1457365"/>
    <lineage>
        <taxon>Bacteria</taxon>
        <taxon>Pseudomonadati</taxon>
        <taxon>Balneolota</taxon>
        <taxon>Balneolia</taxon>
        <taxon>Balneolales</taxon>
        <taxon>Cyclonatronaceae</taxon>
        <taxon>Cyclonatronum</taxon>
    </lineage>
</organism>
<dbReference type="Proteomes" id="UP000254808">
    <property type="component" value="Chromosome"/>
</dbReference>
<reference evidence="2 3" key="1">
    <citation type="submission" date="2018-03" db="EMBL/GenBank/DDBJ databases">
        <title>Phenotypic and genomic properties of Cyclonatronum proteinivorum gen. nov., sp. nov., a haloalkaliphilic bacteroidete from soda lakes possessing Na+-translocating rhodopsin.</title>
        <authorList>
            <person name="Toshchakov S.V."/>
            <person name="Korzhenkov A."/>
            <person name="Samarov N.I."/>
            <person name="Kublanov I.V."/>
            <person name="Muntyan M.S."/>
            <person name="Sorokin D.Y."/>
        </authorList>
    </citation>
    <scope>NUCLEOTIDE SEQUENCE [LARGE SCALE GENOMIC DNA]</scope>
    <source>
        <strain evidence="2 3">Omega</strain>
    </source>
</reference>